<evidence type="ECO:0000313" key="2">
    <source>
        <dbReference type="EMBL" id="MXQ74149.1"/>
    </source>
</evidence>
<sequence length="586" mass="67612">MKKLVKLLLCAAICLPLFGCGSSKKGSDEFAEYAKTLPAVFMESTGFDTNFFFDHPEKYGIKKDLYTLQFMTLDDFKKQDKEYKKIDKALDDYDYDALTKDQKITYDVLKAALKDDENDKLTVEDRYYLTTNYFDVSSGIQSSLPFALWNYEFKNQKSLDSFIAVLNQAPKLFKKYAAFEVTRQKKGYGMSKTYMDNVIKSVHAINNSDQSYILNATYEKIDNADYIPADKKQFYKDTITNAFNNKLLPAFKQTETDLSNIKILKKGDGELASYKGGKKYYESIVTNSAGVDSMKKYTKYLDDETSRIQNRLMDVVNEYPELVSLMSDSSKIYEAISNAKYTDLTDSTEVIHYLEQQISDGKDFPKIKKLDYQMNIIPESMKETTTAAAAYYVSAFDDNSGKDENMILNGSFSQNDFTSVAHESFPGHMYQHNYFKTVKHNVLRDLLSDSTYTEGWATYIQGESCKYTKEPGVCELNSINDQLTYLYVLELDKKIHYDGYSREKAYAYLKENFGITNEDDLKAMYEQLLESPAVFTNYYVGLYQFLDLKEDAKDKWGSKYSDYRFHKAVLDLGPLPMNLLRDYMKL</sequence>
<dbReference type="RefSeq" id="WP_160625533.1">
    <property type="nucleotide sequence ID" value="NZ_WUUQ01000003.1"/>
</dbReference>
<dbReference type="AlphaFoldDB" id="A0A6N8UCB2"/>
<reference evidence="2 3" key="2">
    <citation type="submission" date="2020-01" db="EMBL/GenBank/DDBJ databases">
        <title>Clostridiaceae sp. nov. isolated from the gut of human by culturomics.</title>
        <authorList>
            <person name="Chang Y."/>
        </authorList>
    </citation>
    <scope>NUCLEOTIDE SEQUENCE [LARGE SCALE GENOMIC DNA]</scope>
    <source>
        <strain evidence="2 3">DONG20-135</strain>
    </source>
</reference>
<feature type="chain" id="PRO_5039477098" evidence="1">
    <location>
        <begin position="20"/>
        <end position="586"/>
    </location>
</feature>
<name>A0A6N8UCB2_9FIRM</name>
<proteinExistence type="predicted"/>
<dbReference type="Proteomes" id="UP000434036">
    <property type="component" value="Unassembled WGS sequence"/>
</dbReference>
<dbReference type="EMBL" id="WUUQ01000003">
    <property type="protein sequence ID" value="MXQ74149.1"/>
    <property type="molecule type" value="Genomic_DNA"/>
</dbReference>
<feature type="signal peptide" evidence="1">
    <location>
        <begin position="1"/>
        <end position="19"/>
    </location>
</feature>
<evidence type="ECO:0000256" key="1">
    <source>
        <dbReference type="SAM" id="SignalP"/>
    </source>
</evidence>
<dbReference type="PANTHER" id="PTHR33361:SF2">
    <property type="entry name" value="DUF885 DOMAIN-CONTAINING PROTEIN"/>
    <property type="match status" value="1"/>
</dbReference>
<dbReference type="Pfam" id="PF05960">
    <property type="entry name" value="DUF885"/>
    <property type="match status" value="1"/>
</dbReference>
<accession>A0A6N8UCB2</accession>
<organism evidence="2 3">
    <name type="scientific">Copranaerobaculum intestinale</name>
    <dbReference type="NCBI Taxonomy" id="2692629"/>
    <lineage>
        <taxon>Bacteria</taxon>
        <taxon>Bacillati</taxon>
        <taxon>Bacillota</taxon>
        <taxon>Erysipelotrichia</taxon>
        <taxon>Erysipelotrichales</taxon>
        <taxon>Erysipelotrichaceae</taxon>
        <taxon>Copranaerobaculum</taxon>
    </lineage>
</organism>
<keyword evidence="3" id="KW-1185">Reference proteome</keyword>
<comment type="caution">
    <text evidence="2">The sequence shown here is derived from an EMBL/GenBank/DDBJ whole genome shotgun (WGS) entry which is preliminary data.</text>
</comment>
<reference evidence="2 3" key="1">
    <citation type="submission" date="2019-12" db="EMBL/GenBank/DDBJ databases">
        <authorList>
            <person name="Yang R."/>
        </authorList>
    </citation>
    <scope>NUCLEOTIDE SEQUENCE [LARGE SCALE GENOMIC DNA]</scope>
    <source>
        <strain evidence="2 3">DONG20-135</strain>
    </source>
</reference>
<evidence type="ECO:0000313" key="3">
    <source>
        <dbReference type="Proteomes" id="UP000434036"/>
    </source>
</evidence>
<dbReference type="InterPro" id="IPR010281">
    <property type="entry name" value="DUF885"/>
</dbReference>
<keyword evidence="1" id="KW-0732">Signal</keyword>
<dbReference type="PANTHER" id="PTHR33361">
    <property type="entry name" value="GLR0591 PROTEIN"/>
    <property type="match status" value="1"/>
</dbReference>
<protein>
    <submittedName>
        <fullName evidence="2">DUF885 family protein</fullName>
    </submittedName>
</protein>
<gene>
    <name evidence="2" type="ORF">GSF08_09380</name>
</gene>